<evidence type="ECO:0000256" key="13">
    <source>
        <dbReference type="ARBA" id="ARBA00025614"/>
    </source>
</evidence>
<evidence type="ECO:0000256" key="18">
    <source>
        <dbReference type="SAM" id="MobiDB-lite"/>
    </source>
</evidence>
<keyword evidence="7 15" id="KW-0375">Hydrogen ion transport</keyword>
<keyword evidence="17" id="KW-0175">Coiled coil</keyword>
<evidence type="ECO:0000313" key="20">
    <source>
        <dbReference type="Proteomes" id="UP000564885"/>
    </source>
</evidence>
<evidence type="ECO:0000256" key="8">
    <source>
        <dbReference type="ARBA" id="ARBA00022989"/>
    </source>
</evidence>
<evidence type="ECO:0000256" key="2">
    <source>
        <dbReference type="ARBA" id="ARBA00005513"/>
    </source>
</evidence>
<evidence type="ECO:0000256" key="15">
    <source>
        <dbReference type="HAMAP-Rule" id="MF_01398"/>
    </source>
</evidence>
<evidence type="ECO:0000256" key="5">
    <source>
        <dbReference type="ARBA" id="ARBA00022547"/>
    </source>
</evidence>
<dbReference type="RefSeq" id="WP_171218507.1">
    <property type="nucleotide sequence ID" value="NZ_JABEPP010000003.1"/>
</dbReference>
<dbReference type="PANTHER" id="PTHR33445:SF1">
    <property type="entry name" value="ATP SYNTHASE SUBUNIT B"/>
    <property type="match status" value="1"/>
</dbReference>
<evidence type="ECO:0000256" key="10">
    <source>
        <dbReference type="ARBA" id="ARBA00023136"/>
    </source>
</evidence>
<keyword evidence="6 15" id="KW-0812">Transmembrane</keyword>
<evidence type="ECO:0000256" key="7">
    <source>
        <dbReference type="ARBA" id="ARBA00022781"/>
    </source>
</evidence>
<proteinExistence type="inferred from homology"/>
<evidence type="ECO:0000256" key="1">
    <source>
        <dbReference type="ARBA" id="ARBA00004377"/>
    </source>
</evidence>
<keyword evidence="9 15" id="KW-0406">Ion transport</keyword>
<sequence>MAQTGTTAGTVHEAAHGSGEFPPFNTATYPGQLVWLALTFGFLYFMMARIIVPRLSGIIGDRRRRIATDLEQAAEMRSRAEEAGRAYEQALAEARAKAQAIAQETRTALATESEVRRKALEADLAQKLAQAEAVIQARTESAMANVREVATEAASAIVERLTGRAPDSAAIESAYDRVARS</sequence>
<dbReference type="AlphaFoldDB" id="A0A849IGF5"/>
<dbReference type="Pfam" id="PF00430">
    <property type="entry name" value="ATP-synt_B"/>
    <property type="match status" value="1"/>
</dbReference>
<evidence type="ECO:0000256" key="11">
    <source>
        <dbReference type="ARBA" id="ARBA00023310"/>
    </source>
</evidence>
<dbReference type="HAMAP" id="MF_01398">
    <property type="entry name" value="ATP_synth_b_bprime"/>
    <property type="match status" value="1"/>
</dbReference>
<evidence type="ECO:0000256" key="4">
    <source>
        <dbReference type="ARBA" id="ARBA00022475"/>
    </source>
</evidence>
<comment type="subcellular location">
    <subcellularLocation>
        <location evidence="1">Cell inner membrane</location>
        <topology evidence="1">Single-pass membrane protein</topology>
    </subcellularLocation>
    <subcellularLocation>
        <location evidence="15">Cell membrane</location>
        <topology evidence="15">Single-pass membrane protein</topology>
    </subcellularLocation>
</comment>
<name>A0A849IGF5_9HYPH</name>
<feature type="region of interest" description="Disordered" evidence="18">
    <location>
        <begin position="1"/>
        <end position="21"/>
    </location>
</feature>
<evidence type="ECO:0000256" key="3">
    <source>
        <dbReference type="ARBA" id="ARBA00022448"/>
    </source>
</evidence>
<keyword evidence="4 15" id="KW-1003">Cell membrane</keyword>
<organism evidence="19 20">
    <name type="scientific">Enterovirga aerilata</name>
    <dbReference type="NCBI Taxonomy" id="2730920"/>
    <lineage>
        <taxon>Bacteria</taxon>
        <taxon>Pseudomonadati</taxon>
        <taxon>Pseudomonadota</taxon>
        <taxon>Alphaproteobacteria</taxon>
        <taxon>Hyphomicrobiales</taxon>
        <taxon>Methylobacteriaceae</taxon>
        <taxon>Enterovirga</taxon>
    </lineage>
</organism>
<evidence type="ECO:0000256" key="6">
    <source>
        <dbReference type="ARBA" id="ARBA00022692"/>
    </source>
</evidence>
<evidence type="ECO:0000256" key="17">
    <source>
        <dbReference type="SAM" id="Coils"/>
    </source>
</evidence>
<gene>
    <name evidence="15" type="primary">atpF</name>
    <name evidence="19" type="ORF">HJG44_11495</name>
</gene>
<feature type="coiled-coil region" evidence="17">
    <location>
        <begin position="70"/>
        <end position="97"/>
    </location>
</feature>
<evidence type="ECO:0000313" key="19">
    <source>
        <dbReference type="EMBL" id="NNM73003.1"/>
    </source>
</evidence>
<keyword evidence="11 15" id="KW-0066">ATP synthesis</keyword>
<comment type="subunit">
    <text evidence="14 15">F-type ATPases have 2 components, F(1) - the catalytic core - and F(0) - the membrane proton channel. F(1) has five subunits: alpha(3), beta(3), gamma(1), delta(1), epsilon(1). F(0) has three main subunits: a(1), b(2) and c(10-14). The alpha and beta chains form an alternating ring which encloses part of the gamma chain. F(1) is attached to F(0) by a central stalk formed by the gamma and epsilon chains, while a peripheral stalk is formed by the delta and b chains.</text>
</comment>
<dbReference type="GO" id="GO:0046961">
    <property type="term" value="F:proton-transporting ATPase activity, rotational mechanism"/>
    <property type="evidence" value="ECO:0007669"/>
    <property type="project" value="TreeGrafter"/>
</dbReference>
<keyword evidence="8 15" id="KW-1133">Transmembrane helix</keyword>
<evidence type="ECO:0000256" key="14">
    <source>
        <dbReference type="ARBA" id="ARBA00025830"/>
    </source>
</evidence>
<comment type="similarity">
    <text evidence="2 15 16">Belongs to the ATPase B chain family.</text>
</comment>
<dbReference type="InterPro" id="IPR002146">
    <property type="entry name" value="ATP_synth_b/b'su_bac/chlpt"/>
</dbReference>
<dbReference type="GO" id="GO:0005886">
    <property type="term" value="C:plasma membrane"/>
    <property type="evidence" value="ECO:0007669"/>
    <property type="project" value="UniProtKB-SubCell"/>
</dbReference>
<evidence type="ECO:0000256" key="12">
    <source>
        <dbReference type="ARBA" id="ARBA00025198"/>
    </source>
</evidence>
<keyword evidence="20" id="KW-1185">Reference proteome</keyword>
<dbReference type="Proteomes" id="UP000564885">
    <property type="component" value="Unassembled WGS sequence"/>
</dbReference>
<keyword evidence="10 15" id="KW-0472">Membrane</keyword>
<keyword evidence="5 15" id="KW-0138">CF(0)</keyword>
<reference evidence="19 20" key="1">
    <citation type="submission" date="2020-04" db="EMBL/GenBank/DDBJ databases">
        <title>Enterovirga sp. isolate from soil.</title>
        <authorList>
            <person name="Chea S."/>
            <person name="Kim D.-U."/>
        </authorList>
    </citation>
    <scope>NUCLEOTIDE SEQUENCE [LARGE SCALE GENOMIC DNA]</scope>
    <source>
        <strain evidence="19 20">DB1703</strain>
    </source>
</reference>
<comment type="function">
    <text evidence="13">Component of the F(0) channel, it forms part of the peripheral stalk, linking F(1) to F(0). The b'-subunit is a diverged and duplicated form of b found in plants and photosynthetic bacteria.</text>
</comment>
<dbReference type="PANTHER" id="PTHR33445">
    <property type="entry name" value="ATP SYNTHASE SUBUNIT B', CHLOROPLASTIC"/>
    <property type="match status" value="1"/>
</dbReference>
<evidence type="ECO:0000256" key="16">
    <source>
        <dbReference type="RuleBase" id="RU003848"/>
    </source>
</evidence>
<comment type="caution">
    <text evidence="19">The sequence shown here is derived from an EMBL/GenBank/DDBJ whole genome shotgun (WGS) entry which is preliminary data.</text>
</comment>
<dbReference type="CDD" id="cd06503">
    <property type="entry name" value="ATP-synt_Fo_b"/>
    <property type="match status" value="1"/>
</dbReference>
<feature type="transmembrane region" description="Helical" evidence="15">
    <location>
        <begin position="33"/>
        <end position="52"/>
    </location>
</feature>
<dbReference type="InterPro" id="IPR050059">
    <property type="entry name" value="ATP_synthase_B_chain"/>
</dbReference>
<evidence type="ECO:0000256" key="9">
    <source>
        <dbReference type="ARBA" id="ARBA00023065"/>
    </source>
</evidence>
<dbReference type="GO" id="GO:0046933">
    <property type="term" value="F:proton-transporting ATP synthase activity, rotational mechanism"/>
    <property type="evidence" value="ECO:0007669"/>
    <property type="project" value="UniProtKB-UniRule"/>
</dbReference>
<dbReference type="EMBL" id="JABEPP010000003">
    <property type="protein sequence ID" value="NNM73003.1"/>
    <property type="molecule type" value="Genomic_DNA"/>
</dbReference>
<keyword evidence="3 15" id="KW-0813">Transport</keyword>
<protein>
    <recommendedName>
        <fullName evidence="15">ATP synthase subunit b</fullName>
    </recommendedName>
    <alternativeName>
        <fullName evidence="15">ATP synthase F(0) sector subunit b</fullName>
    </alternativeName>
    <alternativeName>
        <fullName evidence="15">ATPase subunit I</fullName>
    </alternativeName>
    <alternativeName>
        <fullName evidence="15">F-type ATPase subunit b</fullName>
        <shortName evidence="15">F-ATPase subunit b</shortName>
    </alternativeName>
</protein>
<dbReference type="GO" id="GO:0045259">
    <property type="term" value="C:proton-transporting ATP synthase complex"/>
    <property type="evidence" value="ECO:0007669"/>
    <property type="project" value="UniProtKB-KW"/>
</dbReference>
<accession>A0A849IGF5</accession>
<comment type="function">
    <text evidence="12 15">F(1)F(0) ATP synthase produces ATP from ADP in the presence of a proton or sodium gradient. F-type ATPases consist of two structural domains, F(1) containing the extramembraneous catalytic core and F(0) containing the membrane proton channel, linked together by a central stalk and a peripheral stalk. During catalysis, ATP synthesis in the catalytic domain of F(1) is coupled via a rotary mechanism of the central stalk subunits to proton translocation.</text>
</comment>